<gene>
    <name evidence="7" type="ORF">H9633_05085</name>
</gene>
<dbReference type="GO" id="GO:0016301">
    <property type="term" value="F:kinase activity"/>
    <property type="evidence" value="ECO:0007669"/>
    <property type="project" value="UniProtKB-KW"/>
</dbReference>
<evidence type="ECO:0000313" key="7">
    <source>
        <dbReference type="EMBL" id="MBD8011668.1"/>
    </source>
</evidence>
<dbReference type="InterPro" id="IPR050306">
    <property type="entry name" value="PfkB_Carbo_kinase"/>
</dbReference>
<evidence type="ECO:0000256" key="5">
    <source>
        <dbReference type="ARBA" id="ARBA00022840"/>
    </source>
</evidence>
<protein>
    <submittedName>
        <fullName evidence="7">Carbohydrate kinase</fullName>
    </submittedName>
</protein>
<keyword evidence="5" id="KW-0067">ATP-binding</keyword>
<dbReference type="InterPro" id="IPR029056">
    <property type="entry name" value="Ribokinase-like"/>
</dbReference>
<dbReference type="RefSeq" id="WP_191712327.1">
    <property type="nucleotide sequence ID" value="NZ_JACSPX010000001.1"/>
</dbReference>
<evidence type="ECO:0000256" key="2">
    <source>
        <dbReference type="ARBA" id="ARBA00022679"/>
    </source>
</evidence>
<accession>A0ABR8W3X0</accession>
<dbReference type="PANTHER" id="PTHR43085:SF1">
    <property type="entry name" value="PSEUDOURIDINE KINASE-RELATED"/>
    <property type="match status" value="1"/>
</dbReference>
<organism evidence="7 8">
    <name type="scientific">Microbacterium commune</name>
    <dbReference type="NCBI Taxonomy" id="2762219"/>
    <lineage>
        <taxon>Bacteria</taxon>
        <taxon>Bacillati</taxon>
        <taxon>Actinomycetota</taxon>
        <taxon>Actinomycetes</taxon>
        <taxon>Micrococcales</taxon>
        <taxon>Microbacteriaceae</taxon>
        <taxon>Microbacterium</taxon>
    </lineage>
</organism>
<evidence type="ECO:0000259" key="6">
    <source>
        <dbReference type="Pfam" id="PF00294"/>
    </source>
</evidence>
<evidence type="ECO:0000313" key="8">
    <source>
        <dbReference type="Proteomes" id="UP000611521"/>
    </source>
</evidence>
<dbReference type="Pfam" id="PF00294">
    <property type="entry name" value="PfkB"/>
    <property type="match status" value="1"/>
</dbReference>
<dbReference type="CDD" id="cd01167">
    <property type="entry name" value="bac_FRK"/>
    <property type="match status" value="1"/>
</dbReference>
<evidence type="ECO:0000256" key="4">
    <source>
        <dbReference type="ARBA" id="ARBA00022777"/>
    </source>
</evidence>
<proteinExistence type="inferred from homology"/>
<dbReference type="PANTHER" id="PTHR43085">
    <property type="entry name" value="HEXOKINASE FAMILY MEMBER"/>
    <property type="match status" value="1"/>
</dbReference>
<keyword evidence="8" id="KW-1185">Reference proteome</keyword>
<sequence length="306" mass="32142">MIHDRFAVIGESLVDVIVDASGGRTARAGGSPMNVAIGAARLGLNTALITAYGDDEHGALVQQHIEREGVTLINRGDGRRPTNQAAATLAADGSAEYGFRMQNQVRDAADAIVGSDLAHLHVGSITAVSDGEWVDVLAAVESSRATATISYDPNCRPDLGIPVAEGRRRAEKFVGVADLVKASDEDLAWLYPGQTSDAVAARWIGAGARLVVITHGEEGPIGYAEGVRVSVPASRTHVADTVGAGDSFMAAMLAWCDERGMLGRSRLPRFSADEVRGMLEFAARASAITCARVGANPPTRAELERN</sequence>
<name>A0ABR8W3X0_9MICO</name>
<feature type="domain" description="Carbohydrate kinase PfkB" evidence="6">
    <location>
        <begin position="7"/>
        <end position="298"/>
    </location>
</feature>
<dbReference type="PROSITE" id="PS00584">
    <property type="entry name" value="PFKB_KINASES_2"/>
    <property type="match status" value="1"/>
</dbReference>
<reference evidence="7 8" key="1">
    <citation type="submission" date="2020-08" db="EMBL/GenBank/DDBJ databases">
        <title>A Genomic Blueprint of the Chicken Gut Microbiome.</title>
        <authorList>
            <person name="Gilroy R."/>
            <person name="Ravi A."/>
            <person name="Getino M."/>
            <person name="Pursley I."/>
            <person name="Horton D.L."/>
            <person name="Alikhan N.-F."/>
            <person name="Baker D."/>
            <person name="Gharbi K."/>
            <person name="Hall N."/>
            <person name="Watson M."/>
            <person name="Adriaenssens E.M."/>
            <person name="Foster-Nyarko E."/>
            <person name="Jarju S."/>
            <person name="Secka A."/>
            <person name="Antonio M."/>
            <person name="Oren A."/>
            <person name="Chaudhuri R."/>
            <person name="La Ragione R.M."/>
            <person name="Hildebrand F."/>
            <person name="Pallen M.J."/>
        </authorList>
    </citation>
    <scope>NUCLEOTIDE SEQUENCE [LARGE SCALE GENOMIC DNA]</scope>
    <source>
        <strain evidence="7 8">Re1</strain>
    </source>
</reference>
<dbReference type="InterPro" id="IPR002173">
    <property type="entry name" value="Carboh/pur_kinase_PfkB_CS"/>
</dbReference>
<evidence type="ECO:0000256" key="1">
    <source>
        <dbReference type="ARBA" id="ARBA00010688"/>
    </source>
</evidence>
<evidence type="ECO:0000256" key="3">
    <source>
        <dbReference type="ARBA" id="ARBA00022741"/>
    </source>
</evidence>
<dbReference type="InterPro" id="IPR011611">
    <property type="entry name" value="PfkB_dom"/>
</dbReference>
<keyword evidence="4 7" id="KW-0418">Kinase</keyword>
<comment type="similarity">
    <text evidence="1">Belongs to the carbohydrate kinase PfkB family.</text>
</comment>
<dbReference type="EMBL" id="JACSPX010000001">
    <property type="protein sequence ID" value="MBD8011668.1"/>
    <property type="molecule type" value="Genomic_DNA"/>
</dbReference>
<dbReference type="Gene3D" id="3.40.1190.20">
    <property type="match status" value="1"/>
</dbReference>
<comment type="caution">
    <text evidence="7">The sequence shown here is derived from an EMBL/GenBank/DDBJ whole genome shotgun (WGS) entry which is preliminary data.</text>
</comment>
<keyword evidence="3" id="KW-0547">Nucleotide-binding</keyword>
<keyword evidence="2" id="KW-0808">Transferase</keyword>
<dbReference type="SUPFAM" id="SSF53613">
    <property type="entry name" value="Ribokinase-like"/>
    <property type="match status" value="1"/>
</dbReference>
<dbReference type="Proteomes" id="UP000611521">
    <property type="component" value="Unassembled WGS sequence"/>
</dbReference>